<evidence type="ECO:0000313" key="5">
    <source>
        <dbReference type="EMBL" id="KAH0862959.1"/>
    </source>
</evidence>
<sequence>MTPKARADIHMNLPALQKLDSMLMEPAVELKGQNRTTSESKRWWLPSPQVPKPGLSNSARKKLLDKGKVVYKVFKATKSINENVLLEMPVPAIIKEAIPKDVSKKLVGALYYYKDTVNKLETAIFSWKERLTEQASNSKSPVRIPWSFTRDPLYESESLLNRAEALRNQIKSKYPNRPNSFLYATKIQYGKNTLKNGRNIEEDAASNPNSPAPPSFFHSSRDLYRTPERPLLSSRVRHSLTDDLNKADGRETGLVFLYGDAKVTTTPSRSSRLWYTRISPPHGRDIL</sequence>
<evidence type="ECO:0000256" key="3">
    <source>
        <dbReference type="SAM" id="MobiDB-lite"/>
    </source>
</evidence>
<evidence type="ECO:0000256" key="2">
    <source>
        <dbReference type="PROSITE-ProRule" id="PRU00663"/>
    </source>
</evidence>
<protein>
    <recommendedName>
        <fullName evidence="4">PRONE domain-containing protein</fullName>
    </recommendedName>
</protein>
<dbReference type="Gene3D" id="1.20.58.2010">
    <property type="entry name" value="PRONE domain, subdomain 1"/>
    <property type="match status" value="1"/>
</dbReference>
<evidence type="ECO:0000256" key="1">
    <source>
        <dbReference type="ARBA" id="ARBA00022658"/>
    </source>
</evidence>
<evidence type="ECO:0000259" key="4">
    <source>
        <dbReference type="PROSITE" id="PS51334"/>
    </source>
</evidence>
<evidence type="ECO:0000313" key="6">
    <source>
        <dbReference type="Proteomes" id="UP000824890"/>
    </source>
</evidence>
<dbReference type="PANTHER" id="PTHR33101:SF2">
    <property type="entry name" value="ROP GUANINE NUCLEOTIDE EXCHANGE FACTOR 14"/>
    <property type="match status" value="1"/>
</dbReference>
<accession>A0ABQ7Y466</accession>
<dbReference type="InterPro" id="IPR005512">
    <property type="entry name" value="PRONE_dom"/>
</dbReference>
<comment type="caution">
    <text evidence="5">The sequence shown here is derived from an EMBL/GenBank/DDBJ whole genome shotgun (WGS) entry which is preliminary data.</text>
</comment>
<feature type="domain" description="PRONE" evidence="4">
    <location>
        <begin position="1"/>
        <end position="287"/>
    </location>
</feature>
<feature type="region of interest" description="Disordered" evidence="3">
    <location>
        <begin position="201"/>
        <end position="221"/>
    </location>
</feature>
<dbReference type="PANTHER" id="PTHR33101">
    <property type="entry name" value="ROP GUANINE NUCLEOTIDE EXCHANGE FACTOR 1"/>
    <property type="match status" value="1"/>
</dbReference>
<dbReference type="PROSITE" id="PS51334">
    <property type="entry name" value="PRONE"/>
    <property type="match status" value="1"/>
</dbReference>
<dbReference type="Proteomes" id="UP000824890">
    <property type="component" value="Unassembled WGS sequence"/>
</dbReference>
<keyword evidence="1 2" id="KW-0344">Guanine-nucleotide releasing factor</keyword>
<reference evidence="5 6" key="1">
    <citation type="submission" date="2021-05" db="EMBL/GenBank/DDBJ databases">
        <title>Genome Assembly of Synthetic Allotetraploid Brassica napus Reveals Homoeologous Exchanges between Subgenomes.</title>
        <authorList>
            <person name="Davis J.T."/>
        </authorList>
    </citation>
    <scope>NUCLEOTIDE SEQUENCE [LARGE SCALE GENOMIC DNA]</scope>
    <source>
        <strain evidence="6">cv. Da-Ae</strain>
        <tissue evidence="5">Seedling</tissue>
    </source>
</reference>
<keyword evidence="6" id="KW-1185">Reference proteome</keyword>
<gene>
    <name evidence="5" type="ORF">HID58_080170</name>
</gene>
<name>A0ABQ7Y466_BRANA</name>
<dbReference type="Pfam" id="PF03759">
    <property type="entry name" value="PRONE"/>
    <property type="match status" value="2"/>
</dbReference>
<dbReference type="EMBL" id="JAGKQM010000018">
    <property type="protein sequence ID" value="KAH0862959.1"/>
    <property type="molecule type" value="Genomic_DNA"/>
</dbReference>
<organism evidence="5 6">
    <name type="scientific">Brassica napus</name>
    <name type="common">Rape</name>
    <dbReference type="NCBI Taxonomy" id="3708"/>
    <lineage>
        <taxon>Eukaryota</taxon>
        <taxon>Viridiplantae</taxon>
        <taxon>Streptophyta</taxon>
        <taxon>Embryophyta</taxon>
        <taxon>Tracheophyta</taxon>
        <taxon>Spermatophyta</taxon>
        <taxon>Magnoliopsida</taxon>
        <taxon>eudicotyledons</taxon>
        <taxon>Gunneridae</taxon>
        <taxon>Pentapetalae</taxon>
        <taxon>rosids</taxon>
        <taxon>malvids</taxon>
        <taxon>Brassicales</taxon>
        <taxon>Brassicaceae</taxon>
        <taxon>Brassiceae</taxon>
        <taxon>Brassica</taxon>
    </lineage>
</organism>
<proteinExistence type="predicted"/>
<dbReference type="InterPro" id="IPR038937">
    <property type="entry name" value="RopGEF"/>
</dbReference>